<proteinExistence type="inferred from homology"/>
<dbReference type="InterPro" id="IPR036338">
    <property type="entry name" value="Aha1"/>
</dbReference>
<dbReference type="PANTHER" id="PTHR13009:SF22">
    <property type="entry name" value="LD43819P"/>
    <property type="match status" value="1"/>
</dbReference>
<dbReference type="Pfam" id="PF09229">
    <property type="entry name" value="Aha1_N"/>
    <property type="match status" value="1"/>
</dbReference>
<keyword evidence="4" id="KW-1185">Reference proteome</keyword>
<accession>A0ABQ9YLJ5</accession>
<sequence>MSVWNPNQWHWEERPQTLWSKTRIPELFREIAFPLEGGTLTIPEVDSIEGDAVINIRKGKRIISYELKITSKWSGQIGEGDSAKKETGKIEMPYVCEDVDDMNFEVKVKADNSNATSKKMMDIILANKSMINDKLKQWVEEMRTKELQ</sequence>
<organism evidence="3 4">
    <name type="scientific">Blattamonas nauphoetae</name>
    <dbReference type="NCBI Taxonomy" id="2049346"/>
    <lineage>
        <taxon>Eukaryota</taxon>
        <taxon>Metamonada</taxon>
        <taxon>Preaxostyla</taxon>
        <taxon>Oxymonadida</taxon>
        <taxon>Blattamonas</taxon>
    </lineage>
</organism>
<feature type="domain" description="Activator of Hsp90 ATPase AHSA1-like N-terminal" evidence="2">
    <location>
        <begin position="13"/>
        <end position="148"/>
    </location>
</feature>
<name>A0ABQ9YLJ5_9EUKA</name>
<dbReference type="EMBL" id="JARBJD010000002">
    <property type="protein sequence ID" value="KAK2964633.1"/>
    <property type="molecule type" value="Genomic_DNA"/>
</dbReference>
<comment type="caution">
    <text evidence="3">The sequence shown here is derived from an EMBL/GenBank/DDBJ whole genome shotgun (WGS) entry which is preliminary data.</text>
</comment>
<dbReference type="Proteomes" id="UP001281761">
    <property type="component" value="Unassembled WGS sequence"/>
</dbReference>
<evidence type="ECO:0000313" key="4">
    <source>
        <dbReference type="Proteomes" id="UP001281761"/>
    </source>
</evidence>
<evidence type="ECO:0000259" key="2">
    <source>
        <dbReference type="SMART" id="SM01000"/>
    </source>
</evidence>
<comment type="similarity">
    <text evidence="1">Belongs to the AHA1 family.</text>
</comment>
<evidence type="ECO:0000313" key="3">
    <source>
        <dbReference type="EMBL" id="KAK2964633.1"/>
    </source>
</evidence>
<dbReference type="InterPro" id="IPR015310">
    <property type="entry name" value="AHSA1-like_N"/>
</dbReference>
<dbReference type="SMART" id="SM01000">
    <property type="entry name" value="Aha1_N"/>
    <property type="match status" value="1"/>
</dbReference>
<dbReference type="SUPFAM" id="SSF103111">
    <property type="entry name" value="Activator of Hsp90 ATPase, Aha1"/>
    <property type="match status" value="1"/>
</dbReference>
<evidence type="ECO:0000256" key="1">
    <source>
        <dbReference type="ARBA" id="ARBA00006817"/>
    </source>
</evidence>
<gene>
    <name evidence="3" type="ORF">BLNAU_550</name>
</gene>
<protein>
    <submittedName>
        <fullName evidence="3">Activator of Hsp90 ATPase, N-terminal</fullName>
    </submittedName>
</protein>
<dbReference type="Gene3D" id="3.15.10.20">
    <property type="entry name" value="Activator of Hsp90 ATPase Aha1, N-terminal domain"/>
    <property type="match status" value="1"/>
</dbReference>
<dbReference type="PANTHER" id="PTHR13009">
    <property type="entry name" value="HEAT SHOCK PROTEIN 90 HSP90 CO-CHAPERONE AHA-1"/>
    <property type="match status" value="1"/>
</dbReference>
<reference evidence="3 4" key="1">
    <citation type="journal article" date="2022" name="bioRxiv">
        <title>Genomics of Preaxostyla Flagellates Illuminates Evolutionary Transitions and the Path Towards Mitochondrial Loss.</title>
        <authorList>
            <person name="Novak L.V.F."/>
            <person name="Treitli S.C."/>
            <person name="Pyrih J."/>
            <person name="Halakuc P."/>
            <person name="Pipaliya S.V."/>
            <person name="Vacek V."/>
            <person name="Brzon O."/>
            <person name="Soukal P."/>
            <person name="Eme L."/>
            <person name="Dacks J.B."/>
            <person name="Karnkowska A."/>
            <person name="Elias M."/>
            <person name="Hampl V."/>
        </authorList>
    </citation>
    <scope>NUCLEOTIDE SEQUENCE [LARGE SCALE GENOMIC DNA]</scope>
    <source>
        <strain evidence="3">NAU3</strain>
        <tissue evidence="3">Gut</tissue>
    </source>
</reference>